<dbReference type="SUPFAM" id="SSF51735">
    <property type="entry name" value="NAD(P)-binding Rossmann-fold domains"/>
    <property type="match status" value="1"/>
</dbReference>
<dbReference type="PANTHER" id="PTHR43490:SF73">
    <property type="entry name" value="OS07G0685800 PROTEIN"/>
    <property type="match status" value="1"/>
</dbReference>
<dbReference type="EMBL" id="LAZR01049661">
    <property type="protein sequence ID" value="KKK89115.1"/>
    <property type="molecule type" value="Genomic_DNA"/>
</dbReference>
<dbReference type="InterPro" id="IPR002347">
    <property type="entry name" value="SDR_fam"/>
</dbReference>
<name>A0A0F8ZT02_9ZZZZ</name>
<dbReference type="Pfam" id="PF00106">
    <property type="entry name" value="adh_short"/>
    <property type="match status" value="1"/>
</dbReference>
<evidence type="ECO:0000256" key="1">
    <source>
        <dbReference type="ARBA" id="ARBA00006484"/>
    </source>
</evidence>
<evidence type="ECO:0008006" key="5">
    <source>
        <dbReference type="Google" id="ProtNLM"/>
    </source>
</evidence>
<dbReference type="AlphaFoldDB" id="A0A0F8ZT02"/>
<sequence length="123" mass="13515">MTYGKKIALVTGGNRGLGLGICGELAKKGIKVILTARDEAKGRQAVNSLLEMKGEVIFHQLDVTNEQSILTLTEYIEKNHGYIDILVNNAGMIVEEDFRQPGSQLSLDAVKQTMELNFYGPCE</sequence>
<evidence type="ECO:0000256" key="3">
    <source>
        <dbReference type="ARBA" id="ARBA00023002"/>
    </source>
</evidence>
<protein>
    <recommendedName>
        <fullName evidence="5">Short-chain dehydrogenase/reductase SDR</fullName>
    </recommendedName>
</protein>
<gene>
    <name evidence="4" type="ORF">LCGC14_2736350</name>
</gene>
<keyword evidence="3" id="KW-0560">Oxidoreductase</keyword>
<organism evidence="4">
    <name type="scientific">marine sediment metagenome</name>
    <dbReference type="NCBI Taxonomy" id="412755"/>
    <lineage>
        <taxon>unclassified sequences</taxon>
        <taxon>metagenomes</taxon>
        <taxon>ecological metagenomes</taxon>
    </lineage>
</organism>
<dbReference type="GO" id="GO:0016491">
    <property type="term" value="F:oxidoreductase activity"/>
    <property type="evidence" value="ECO:0007669"/>
    <property type="project" value="UniProtKB-KW"/>
</dbReference>
<dbReference type="PRINTS" id="PR00081">
    <property type="entry name" value="GDHRDH"/>
</dbReference>
<accession>A0A0F8ZT02</accession>
<evidence type="ECO:0000256" key="2">
    <source>
        <dbReference type="ARBA" id="ARBA00022857"/>
    </source>
</evidence>
<keyword evidence="2" id="KW-0521">NADP</keyword>
<comment type="similarity">
    <text evidence="1">Belongs to the short-chain dehydrogenases/reductases (SDR) family.</text>
</comment>
<dbReference type="InterPro" id="IPR036291">
    <property type="entry name" value="NAD(P)-bd_dom_sf"/>
</dbReference>
<dbReference type="Gene3D" id="3.40.50.720">
    <property type="entry name" value="NAD(P)-binding Rossmann-like Domain"/>
    <property type="match status" value="1"/>
</dbReference>
<dbReference type="GO" id="GO:0016020">
    <property type="term" value="C:membrane"/>
    <property type="evidence" value="ECO:0007669"/>
    <property type="project" value="TreeGrafter"/>
</dbReference>
<reference evidence="4" key="1">
    <citation type="journal article" date="2015" name="Nature">
        <title>Complex archaea that bridge the gap between prokaryotes and eukaryotes.</title>
        <authorList>
            <person name="Spang A."/>
            <person name="Saw J.H."/>
            <person name="Jorgensen S.L."/>
            <person name="Zaremba-Niedzwiedzka K."/>
            <person name="Martijn J."/>
            <person name="Lind A.E."/>
            <person name="van Eijk R."/>
            <person name="Schleper C."/>
            <person name="Guy L."/>
            <person name="Ettema T.J."/>
        </authorList>
    </citation>
    <scope>NUCLEOTIDE SEQUENCE</scope>
</reference>
<evidence type="ECO:0000313" key="4">
    <source>
        <dbReference type="EMBL" id="KKK89115.1"/>
    </source>
</evidence>
<comment type="caution">
    <text evidence="4">The sequence shown here is derived from an EMBL/GenBank/DDBJ whole genome shotgun (WGS) entry which is preliminary data.</text>
</comment>
<dbReference type="PANTHER" id="PTHR43490">
    <property type="entry name" value="(+)-NEOMENTHOL DEHYDROGENASE"/>
    <property type="match status" value="1"/>
</dbReference>
<proteinExistence type="inferred from homology"/>